<protein>
    <submittedName>
        <fullName evidence="5">p-hydroxybenzoate hydroxylase</fullName>
        <ecNumber evidence="5">1.14.13.2</ecNumber>
    </submittedName>
</protein>
<keyword evidence="1 5" id="KW-0560">Oxidoreductase</keyword>
<dbReference type="SUPFAM" id="SSF51905">
    <property type="entry name" value="FAD/NAD(P)-binding domain"/>
    <property type="match status" value="1"/>
</dbReference>
<reference evidence="5" key="2">
    <citation type="submission" date="2015-11" db="EMBL/GenBank/DDBJ databases">
        <authorList>
            <person name="Zhang Y."/>
            <person name="Guo Z."/>
        </authorList>
    </citation>
    <scope>NUCLEOTIDE SEQUENCE</scope>
    <source>
        <strain evidence="5">1</strain>
    </source>
</reference>
<accession>A0A0H5BCS6</accession>
<dbReference type="RefSeq" id="WP_055037721.1">
    <property type="nucleotide sequence ID" value="NZ_AP014854.2"/>
</dbReference>
<dbReference type="OrthoDB" id="9791689at2"/>
<dbReference type="InterPro" id="IPR050631">
    <property type="entry name" value="PheA/TfdB_FAD_monoxygenase"/>
</dbReference>
<evidence type="ECO:0000259" key="3">
    <source>
        <dbReference type="Pfam" id="PF01494"/>
    </source>
</evidence>
<dbReference type="PANTHER" id="PTHR43476">
    <property type="entry name" value="3-(3-HYDROXY-PHENYL)PROPIONATE/3-HYDROXYCINNAMIC ACID HYDROXYLASE"/>
    <property type="match status" value="1"/>
</dbReference>
<dbReference type="InterPro" id="IPR036188">
    <property type="entry name" value="FAD/NAD-bd_sf"/>
</dbReference>
<dbReference type="Pfam" id="PF01494">
    <property type="entry name" value="FAD_binding_3"/>
    <property type="match status" value="1"/>
</dbReference>
<name>A0A0H5BCS6_BLAVI</name>
<keyword evidence="2" id="KW-0520">NAD</keyword>
<proteinExistence type="predicted"/>
<evidence type="ECO:0000313" key="5">
    <source>
        <dbReference type="EMBL" id="CUU42716.1"/>
    </source>
</evidence>
<dbReference type="KEGG" id="bvr:BVIR_2284"/>
<evidence type="ECO:0000256" key="2">
    <source>
        <dbReference type="ARBA" id="ARBA00023027"/>
    </source>
</evidence>
<organism evidence="5 6">
    <name type="scientific">Blastochloris viridis</name>
    <name type="common">Rhodopseudomonas viridis</name>
    <dbReference type="NCBI Taxonomy" id="1079"/>
    <lineage>
        <taxon>Bacteria</taxon>
        <taxon>Pseudomonadati</taxon>
        <taxon>Pseudomonadota</taxon>
        <taxon>Alphaproteobacteria</taxon>
        <taxon>Hyphomicrobiales</taxon>
        <taxon>Blastochloridaceae</taxon>
        <taxon>Blastochloris</taxon>
    </lineage>
</organism>
<dbReference type="PRINTS" id="PR00420">
    <property type="entry name" value="RNGMNOXGNASE"/>
</dbReference>
<dbReference type="PATRIC" id="fig|1079.6.peg.2379"/>
<dbReference type="SUPFAM" id="SSF54373">
    <property type="entry name" value="FAD-linked reductases, C-terminal domain"/>
    <property type="match status" value="1"/>
</dbReference>
<dbReference type="Gene3D" id="3.30.9.10">
    <property type="entry name" value="D-Amino Acid Oxidase, subunit A, domain 2"/>
    <property type="match status" value="1"/>
</dbReference>
<evidence type="ECO:0000313" key="4">
    <source>
        <dbReference type="EMBL" id="BAS00028.1"/>
    </source>
</evidence>
<gene>
    <name evidence="5" type="primary">pobA_1</name>
    <name evidence="4" type="ORF">BV133_2434</name>
    <name evidence="5" type="ORF">BVIRIDIS_17300</name>
</gene>
<sequence length="394" mass="42902">MRTQVGIVGAGPAGLFLAHMLQREGIESVVLEAQPQAAIEGRVRAGVLEHAIARLLVEAGLGDRMEREGLVHHGIGLLFGGAVHRINFAELLDGRGVVVWSQHEVVKDLIAARRAAGGDIRFEVSDVTLTDIESKRPSIHFRHAGHRHVLSCDVIAGCDGFHGVARPSIPPGALQVYERILPLAWLGILAAAPPPADELIYAHHPSGFALASMRSQHVARLFFQVNPDENLGHWSDARIWDELDQRLAGDDSGIVLTEGAVLQKSLTTLRAFVAEPMRYGRLFLAGDAAHVVPPTGAKGMNLAIAGARVLARGLTEFFKSGDASLLERYSDICLNRAWAAQRFSWWMTQVLHRNPRDNAFDLRRQLADLEHLVSSRAAAAALAEVYVGPPLERL</sequence>
<dbReference type="STRING" id="1079.BVIR_2284"/>
<evidence type="ECO:0000256" key="1">
    <source>
        <dbReference type="ARBA" id="ARBA00023002"/>
    </source>
</evidence>
<dbReference type="Proteomes" id="UP000065734">
    <property type="component" value="Chromosome I"/>
</dbReference>
<dbReference type="EMBL" id="LN907867">
    <property type="protein sequence ID" value="CUU42716.1"/>
    <property type="molecule type" value="Genomic_DNA"/>
</dbReference>
<dbReference type="AlphaFoldDB" id="A0A0H5BCS6"/>
<dbReference type="GO" id="GO:0071949">
    <property type="term" value="F:FAD binding"/>
    <property type="evidence" value="ECO:0007669"/>
    <property type="project" value="InterPro"/>
</dbReference>
<dbReference type="EMBL" id="AP014854">
    <property type="protein sequence ID" value="BAS00028.1"/>
    <property type="molecule type" value="Genomic_DNA"/>
</dbReference>
<dbReference type="GO" id="GO:0018659">
    <property type="term" value="F:4-hydroxybenzoate 3-monooxygenase activity"/>
    <property type="evidence" value="ECO:0007669"/>
    <property type="project" value="UniProtKB-EC"/>
</dbReference>
<dbReference type="NCBIfam" id="NF006091">
    <property type="entry name" value="PRK08243.1"/>
    <property type="match status" value="1"/>
</dbReference>
<reference evidence="6" key="3">
    <citation type="journal article" date="2016" name="Genome Announc.">
        <title>Revised genome sequence of the purple photosynthetic bacterium Blastochloris viridis.</title>
        <authorList>
            <person name="Liu L.N."/>
            <person name="Faulkner M."/>
            <person name="Liu X."/>
            <person name="Huang F."/>
            <person name="Darby A.C."/>
            <person name="Hall N."/>
        </authorList>
    </citation>
    <scope>NUCLEOTIDE SEQUENCE [LARGE SCALE GENOMIC DNA]</scope>
    <source>
        <strain evidence="6">ATCC 19567 / DSM 133 / F</strain>
    </source>
</reference>
<dbReference type="InterPro" id="IPR002938">
    <property type="entry name" value="FAD-bd"/>
</dbReference>
<dbReference type="EC" id="1.14.13.2" evidence="5"/>
<evidence type="ECO:0000313" key="6">
    <source>
        <dbReference type="Proteomes" id="UP000065734"/>
    </source>
</evidence>
<dbReference type="Gene3D" id="3.50.50.60">
    <property type="entry name" value="FAD/NAD(P)-binding domain"/>
    <property type="match status" value="1"/>
</dbReference>
<reference evidence="4" key="1">
    <citation type="journal article" date="2015" name="Genome Announc.">
        <title>Complete Genome Sequence of the Bacteriochlorophyll b-Producing Photosynthetic Bacterium Blastochloris viridis.</title>
        <authorList>
            <person name="Tsukatani Y."/>
            <person name="Hirose Y."/>
            <person name="Harada J."/>
            <person name="Misawa N."/>
            <person name="Mori K."/>
            <person name="Inoue K."/>
            <person name="Tamiaki H."/>
        </authorList>
    </citation>
    <scope>NUCLEOTIDE SEQUENCE [LARGE SCALE GENOMIC DNA]</scope>
    <source>
        <strain evidence="4">DSM 133</strain>
    </source>
</reference>
<dbReference type="PANTHER" id="PTHR43476:SF4">
    <property type="entry name" value="BLR0106 PROTEIN"/>
    <property type="match status" value="1"/>
</dbReference>
<feature type="domain" description="FAD-binding" evidence="3">
    <location>
        <begin position="2"/>
        <end position="344"/>
    </location>
</feature>
<keyword evidence="6" id="KW-1185">Reference proteome</keyword>